<gene>
    <name evidence="1" type="ORF">HMPREF9141_0596</name>
</gene>
<dbReference type="HOGENOM" id="CLU_2918865_0_0_10"/>
<reference evidence="1 2" key="1">
    <citation type="submission" date="2011-01" db="EMBL/GenBank/DDBJ databases">
        <authorList>
            <person name="Muzny D."/>
            <person name="Qin X."/>
            <person name="Deng J."/>
            <person name="Jiang H."/>
            <person name="Liu Y."/>
            <person name="Qu J."/>
            <person name="Song X.-Z."/>
            <person name="Zhang L."/>
            <person name="Thornton R."/>
            <person name="Coyle M."/>
            <person name="Francisco L."/>
            <person name="Jackson L."/>
            <person name="Javaid M."/>
            <person name="Korchina V."/>
            <person name="Kovar C."/>
            <person name="Mata R."/>
            <person name="Mathew T."/>
            <person name="Ngo R."/>
            <person name="Nguyen L."/>
            <person name="Nguyen N."/>
            <person name="Okwuonu G."/>
            <person name="Ongeri F."/>
            <person name="Pham C."/>
            <person name="Simmons D."/>
            <person name="Wilczek-Boney K."/>
            <person name="Hale W."/>
            <person name="Jakkamsetti A."/>
            <person name="Pham P."/>
            <person name="Ruth R."/>
            <person name="San Lucas F."/>
            <person name="Warren J."/>
            <person name="Zhang J."/>
            <person name="Zhao Z."/>
            <person name="Zhou C."/>
            <person name="Zhu D."/>
            <person name="Lee S."/>
            <person name="Bess C."/>
            <person name="Blankenburg K."/>
            <person name="Forbes L."/>
            <person name="Fu Q."/>
            <person name="Gubbala S."/>
            <person name="Hirani K."/>
            <person name="Jayaseelan J.C."/>
            <person name="Lara F."/>
            <person name="Munidasa M."/>
            <person name="Palculict T."/>
            <person name="Patil S."/>
            <person name="Pu L.-L."/>
            <person name="Saada N."/>
            <person name="Tang L."/>
            <person name="Weissenberger G."/>
            <person name="Zhu Y."/>
            <person name="Hemphill L."/>
            <person name="Shang Y."/>
            <person name="Youmans B."/>
            <person name="Ayvaz T."/>
            <person name="Ross M."/>
            <person name="Santibanez J."/>
            <person name="Aqrawi P."/>
            <person name="Gross S."/>
            <person name="Joshi V."/>
            <person name="Fowler G."/>
            <person name="Nazareth L."/>
            <person name="Reid J."/>
            <person name="Worley K."/>
            <person name="Petrosino J."/>
            <person name="Highlander S."/>
            <person name="Gibbs R."/>
        </authorList>
    </citation>
    <scope>NUCLEOTIDE SEQUENCE [LARGE SCALE GENOMIC DNA]</scope>
    <source>
        <strain evidence="1 2">DSM 16608</strain>
    </source>
</reference>
<keyword evidence="2" id="KW-1185">Reference proteome</keyword>
<sequence>MWYLWVTAVAAEPPVALRQPVGVNRQPVANRLATHCQRTADRYVRRRMLSVPGAFKPALCN</sequence>
<name>F0F4T0_9BACT</name>
<dbReference type="Proteomes" id="UP000005697">
    <property type="component" value="Unassembled WGS sequence"/>
</dbReference>
<accession>F0F4T0</accession>
<dbReference type="EMBL" id="AEWX01000006">
    <property type="protein sequence ID" value="EGC20882.1"/>
    <property type="molecule type" value="Genomic_DNA"/>
</dbReference>
<dbReference type="AlphaFoldDB" id="F0F4T0"/>
<dbReference type="STRING" id="888743.HMPREF9141_0596"/>
<comment type="caution">
    <text evidence="1">The sequence shown here is derived from an EMBL/GenBank/DDBJ whole genome shotgun (WGS) entry which is preliminary data.</text>
</comment>
<proteinExistence type="predicted"/>
<protein>
    <submittedName>
        <fullName evidence="1">Uncharacterized protein</fullName>
    </submittedName>
</protein>
<evidence type="ECO:0000313" key="2">
    <source>
        <dbReference type="Proteomes" id="UP000005697"/>
    </source>
</evidence>
<evidence type="ECO:0000313" key="1">
    <source>
        <dbReference type="EMBL" id="EGC20882.1"/>
    </source>
</evidence>
<organism evidence="1 2">
    <name type="scientific">Prevotella multiformis DSM 16608</name>
    <dbReference type="NCBI Taxonomy" id="888743"/>
    <lineage>
        <taxon>Bacteria</taxon>
        <taxon>Pseudomonadati</taxon>
        <taxon>Bacteroidota</taxon>
        <taxon>Bacteroidia</taxon>
        <taxon>Bacteroidales</taxon>
        <taxon>Prevotellaceae</taxon>
        <taxon>Prevotella</taxon>
    </lineage>
</organism>